<protein>
    <submittedName>
        <fullName evidence="1">Uncharacterized protein</fullName>
    </submittedName>
</protein>
<evidence type="ECO:0000313" key="1">
    <source>
        <dbReference type="EMBL" id="AMK54853.1"/>
    </source>
</evidence>
<keyword evidence="2" id="KW-1185">Reference proteome</keyword>
<accession>A0A140DW26</accession>
<dbReference type="EMBL" id="CP011391">
    <property type="protein sequence ID" value="AMK54853.1"/>
    <property type="molecule type" value="Genomic_DNA"/>
</dbReference>
<dbReference type="AlphaFoldDB" id="A0A140DW26"/>
<gene>
    <name evidence="1" type="ORF">AALO17_17190</name>
</gene>
<dbReference type="Proteomes" id="UP000069771">
    <property type="component" value="Chromosome"/>
</dbReference>
<reference evidence="1 2" key="1">
    <citation type="journal article" date="2016" name="Gut Pathog.">
        <title>Whole genome sequencing of "Faecalibaculum rodentium" ALO17, isolated from C57BL/6J laboratory mouse feces.</title>
        <authorList>
            <person name="Lim S."/>
            <person name="Chang D.H."/>
            <person name="Ahn S."/>
            <person name="Kim B.C."/>
        </authorList>
    </citation>
    <scope>NUCLEOTIDE SEQUENCE [LARGE SCALE GENOMIC DNA]</scope>
    <source>
        <strain evidence="1 2">Alo17</strain>
    </source>
</reference>
<sequence>MLQRGTAAGKGDVRLPGLVILRYPGVPKTLAEFLYKGCHGRIGLKGKDPGIAKPVITEAACIGGRKGKSLQEVQDGVFLILCAVASECERHMQVFPGNKPSLQTGLHKLVLAARQMPDPVRVRMYGDEESHSHSSSHTVTV</sequence>
<evidence type="ECO:0000313" key="2">
    <source>
        <dbReference type="Proteomes" id="UP000069771"/>
    </source>
</evidence>
<dbReference type="KEGG" id="fro:AALO17_17190"/>
<proteinExistence type="predicted"/>
<organism evidence="1 2">
    <name type="scientific">Faecalibaculum rodentium</name>
    <dbReference type="NCBI Taxonomy" id="1702221"/>
    <lineage>
        <taxon>Bacteria</taxon>
        <taxon>Bacillati</taxon>
        <taxon>Bacillota</taxon>
        <taxon>Erysipelotrichia</taxon>
        <taxon>Erysipelotrichales</taxon>
        <taxon>Erysipelotrichaceae</taxon>
        <taxon>Faecalibaculum</taxon>
    </lineage>
</organism>
<name>A0A140DW26_9FIRM</name>